<organism evidence="1 2">
    <name type="scientific">Hohenbuehelia grisea</name>
    <dbReference type="NCBI Taxonomy" id="104357"/>
    <lineage>
        <taxon>Eukaryota</taxon>
        <taxon>Fungi</taxon>
        <taxon>Dikarya</taxon>
        <taxon>Basidiomycota</taxon>
        <taxon>Agaricomycotina</taxon>
        <taxon>Agaricomycetes</taxon>
        <taxon>Agaricomycetidae</taxon>
        <taxon>Agaricales</taxon>
        <taxon>Pleurotineae</taxon>
        <taxon>Pleurotaceae</taxon>
        <taxon>Hohenbuehelia</taxon>
    </lineage>
</organism>
<gene>
    <name evidence="1" type="ORF">HGRIS_011010</name>
</gene>
<dbReference type="Proteomes" id="UP001556367">
    <property type="component" value="Unassembled WGS sequence"/>
</dbReference>
<reference evidence="2" key="1">
    <citation type="submission" date="2024-06" db="EMBL/GenBank/DDBJ databases">
        <title>Multi-omics analyses provide insights into the biosynthesis of the anticancer antibiotic pleurotin in Hohenbuehelia grisea.</title>
        <authorList>
            <person name="Weaver J.A."/>
            <person name="Alberti F."/>
        </authorList>
    </citation>
    <scope>NUCLEOTIDE SEQUENCE [LARGE SCALE GENOMIC DNA]</scope>
    <source>
        <strain evidence="2">T-177</strain>
    </source>
</reference>
<comment type="caution">
    <text evidence="1">The sequence shown here is derived from an EMBL/GenBank/DDBJ whole genome shotgun (WGS) entry which is preliminary data.</text>
</comment>
<sequence>MSPGSVVSIETFLTIPLLVADTPSSIVSSAPFYSTLLIKPSSFQPPISTSTALPAPLWLDHVTRHRLSLWPTDLLNSRSVFMSIQNIGAVLRIPLIHRTSHTSSISCINFLRAGSGLLWQVRMAELRCFDGS</sequence>
<name>A0ABR3IYW9_9AGAR</name>
<accession>A0ABR3IYW9</accession>
<evidence type="ECO:0000313" key="2">
    <source>
        <dbReference type="Proteomes" id="UP001556367"/>
    </source>
</evidence>
<keyword evidence="2" id="KW-1185">Reference proteome</keyword>
<proteinExistence type="predicted"/>
<protein>
    <submittedName>
        <fullName evidence="1">Uncharacterized protein</fullName>
    </submittedName>
</protein>
<dbReference type="EMBL" id="JASNQZ010000014">
    <property type="protein sequence ID" value="KAL0948431.1"/>
    <property type="molecule type" value="Genomic_DNA"/>
</dbReference>
<evidence type="ECO:0000313" key="1">
    <source>
        <dbReference type="EMBL" id="KAL0948431.1"/>
    </source>
</evidence>